<evidence type="ECO:0000259" key="7">
    <source>
        <dbReference type="PROSITE" id="PS51093"/>
    </source>
</evidence>
<evidence type="ECO:0000256" key="3">
    <source>
        <dbReference type="ARBA" id="ARBA00022597"/>
    </source>
</evidence>
<dbReference type="Proteomes" id="UP001212981">
    <property type="component" value="Unassembled WGS sequence"/>
</dbReference>
<dbReference type="PROSITE" id="PS51093">
    <property type="entry name" value="PTS_EIIA_TYPE_1"/>
    <property type="match status" value="1"/>
</dbReference>
<keyword evidence="2" id="KW-0813">Transport</keyword>
<dbReference type="InterPro" id="IPR050890">
    <property type="entry name" value="PTS_EIIA_component"/>
</dbReference>
<dbReference type="GO" id="GO:0005737">
    <property type="term" value="C:cytoplasm"/>
    <property type="evidence" value="ECO:0007669"/>
    <property type="project" value="UniProtKB-SubCell"/>
</dbReference>
<reference evidence="8" key="1">
    <citation type="submission" date="2023-01" db="EMBL/GenBank/DDBJ databases">
        <title>Human gut microbiome strain richness.</title>
        <authorList>
            <person name="Chen-Liaw A."/>
        </authorList>
    </citation>
    <scope>NUCLEOTIDE SEQUENCE</scope>
    <source>
        <strain evidence="8">D8_m1001271B151109d0_201107</strain>
    </source>
</reference>
<feature type="domain" description="PTS EIIA type-1" evidence="7">
    <location>
        <begin position="36"/>
        <end position="140"/>
    </location>
</feature>
<evidence type="ECO:0000256" key="5">
    <source>
        <dbReference type="ARBA" id="ARBA00022683"/>
    </source>
</evidence>
<dbReference type="InterPro" id="IPR001127">
    <property type="entry name" value="PTS_EIIA_1_perm"/>
</dbReference>
<name>A0AAW6CVE3_9FIRM</name>
<evidence type="ECO:0000256" key="6">
    <source>
        <dbReference type="ARBA" id="ARBA00022777"/>
    </source>
</evidence>
<dbReference type="AlphaFoldDB" id="A0AAW6CVE3"/>
<dbReference type="GO" id="GO:0016301">
    <property type="term" value="F:kinase activity"/>
    <property type="evidence" value="ECO:0007669"/>
    <property type="project" value="UniProtKB-KW"/>
</dbReference>
<proteinExistence type="predicted"/>
<dbReference type="Gene3D" id="2.70.70.10">
    <property type="entry name" value="Glucose Permease (Domain IIA)"/>
    <property type="match status" value="1"/>
</dbReference>
<evidence type="ECO:0000256" key="2">
    <source>
        <dbReference type="ARBA" id="ARBA00022448"/>
    </source>
</evidence>
<dbReference type="PANTHER" id="PTHR45008:SF1">
    <property type="entry name" value="PTS SYSTEM GLUCOSE-SPECIFIC EIIA COMPONENT"/>
    <property type="match status" value="1"/>
</dbReference>
<comment type="caution">
    <text evidence="8">The sequence shown here is derived from an EMBL/GenBank/DDBJ whole genome shotgun (WGS) entry which is preliminary data.</text>
</comment>
<keyword evidence="3 8" id="KW-0762">Sugar transport</keyword>
<gene>
    <name evidence="8" type="ORF">PND82_06435</name>
</gene>
<comment type="subcellular location">
    <subcellularLocation>
        <location evidence="1">Cytoplasm</location>
    </subcellularLocation>
</comment>
<evidence type="ECO:0000256" key="4">
    <source>
        <dbReference type="ARBA" id="ARBA00022679"/>
    </source>
</evidence>
<dbReference type="PANTHER" id="PTHR45008">
    <property type="entry name" value="PTS SYSTEM GLUCOSE-SPECIFIC EIIA COMPONENT"/>
    <property type="match status" value="1"/>
</dbReference>
<evidence type="ECO:0000313" key="9">
    <source>
        <dbReference type="Proteomes" id="UP001212981"/>
    </source>
</evidence>
<sequence>MRIFESLKKQNKMTFSDTDIISPVGGKMISPLEISDITFRDQLIGQTVGFIPKQDVISCPVNGVINFVFPTLHAFGIRANTGVNYLVHIGINTVSMKGQGFKTFIKKGDIVRAGQKAIQVNWGAVKKAGCEDTVVLIVTEKPRDYPEINYIPYGKVESLQRINVS</sequence>
<accession>A0AAW6CVE3</accession>
<dbReference type="GO" id="GO:0009401">
    <property type="term" value="P:phosphoenolpyruvate-dependent sugar phosphotransferase system"/>
    <property type="evidence" value="ECO:0007669"/>
    <property type="project" value="UniProtKB-KW"/>
</dbReference>
<evidence type="ECO:0000313" key="8">
    <source>
        <dbReference type="EMBL" id="MDB7982449.1"/>
    </source>
</evidence>
<dbReference type="SUPFAM" id="SSF51261">
    <property type="entry name" value="Duplicated hybrid motif"/>
    <property type="match status" value="1"/>
</dbReference>
<dbReference type="InterPro" id="IPR011055">
    <property type="entry name" value="Dup_hybrid_motif"/>
</dbReference>
<dbReference type="NCBIfam" id="TIGR00830">
    <property type="entry name" value="PTBA"/>
    <property type="match status" value="1"/>
</dbReference>
<dbReference type="Pfam" id="PF00358">
    <property type="entry name" value="PTS_EIIA_1"/>
    <property type="match status" value="1"/>
</dbReference>
<keyword evidence="4" id="KW-0808">Transferase</keyword>
<keyword evidence="6" id="KW-0418">Kinase</keyword>
<dbReference type="EMBL" id="JAQLXO010000009">
    <property type="protein sequence ID" value="MDB7982449.1"/>
    <property type="molecule type" value="Genomic_DNA"/>
</dbReference>
<evidence type="ECO:0000256" key="1">
    <source>
        <dbReference type="ARBA" id="ARBA00004496"/>
    </source>
</evidence>
<organism evidence="8 9">
    <name type="scientific">Faecalicoccus pleomorphus</name>
    <dbReference type="NCBI Taxonomy" id="1323"/>
    <lineage>
        <taxon>Bacteria</taxon>
        <taxon>Bacillati</taxon>
        <taxon>Bacillota</taxon>
        <taxon>Erysipelotrichia</taxon>
        <taxon>Erysipelotrichales</taxon>
        <taxon>Erysipelotrichaceae</taxon>
        <taxon>Faecalicoccus</taxon>
    </lineage>
</organism>
<protein>
    <submittedName>
        <fullName evidence="8">PTS glucose transporter subunit IIA</fullName>
    </submittedName>
</protein>
<dbReference type="RefSeq" id="WP_272002149.1">
    <property type="nucleotide sequence ID" value="NZ_JAQLXO010000009.1"/>
</dbReference>
<keyword evidence="5" id="KW-0598">Phosphotransferase system</keyword>